<dbReference type="AlphaFoldDB" id="A0A0F9VXN9"/>
<sequence>MRGIFGIREFSFSDGMIHVKGDMLDQNNNPINDVLRPIYLTPIRILGRVKEKIDEAVGKAIEEAEGRRLDEVEIEAIASPIIAKDPLHVALKRFLGALDDEIQAFGMGGK</sequence>
<reference evidence="1" key="1">
    <citation type="journal article" date="2015" name="Nature">
        <title>Complex archaea that bridge the gap between prokaryotes and eukaryotes.</title>
        <authorList>
            <person name="Spang A."/>
            <person name="Saw J.H."/>
            <person name="Jorgensen S.L."/>
            <person name="Zaremba-Niedzwiedzka K."/>
            <person name="Martijn J."/>
            <person name="Lind A.E."/>
            <person name="van Eijk R."/>
            <person name="Schleper C."/>
            <person name="Guy L."/>
            <person name="Ettema T.J."/>
        </authorList>
    </citation>
    <scope>NUCLEOTIDE SEQUENCE</scope>
</reference>
<accession>A0A0F9VXN9</accession>
<name>A0A0F9VXN9_9ZZZZ</name>
<proteinExistence type="predicted"/>
<comment type="caution">
    <text evidence="1">The sequence shown here is derived from an EMBL/GenBank/DDBJ whole genome shotgun (WGS) entry which is preliminary data.</text>
</comment>
<gene>
    <name evidence="1" type="ORF">LCGC14_0430560</name>
</gene>
<protein>
    <submittedName>
        <fullName evidence="1">Uncharacterized protein</fullName>
    </submittedName>
</protein>
<organism evidence="1">
    <name type="scientific">marine sediment metagenome</name>
    <dbReference type="NCBI Taxonomy" id="412755"/>
    <lineage>
        <taxon>unclassified sequences</taxon>
        <taxon>metagenomes</taxon>
        <taxon>ecological metagenomes</taxon>
    </lineage>
</organism>
<dbReference type="EMBL" id="LAZR01000402">
    <property type="protein sequence ID" value="KKN70478.1"/>
    <property type="molecule type" value="Genomic_DNA"/>
</dbReference>
<evidence type="ECO:0000313" key="1">
    <source>
        <dbReference type="EMBL" id="KKN70478.1"/>
    </source>
</evidence>